<dbReference type="RefSeq" id="WP_211784703.1">
    <property type="nucleotide sequence ID" value="NZ_CP047289.1"/>
</dbReference>
<dbReference type="Proteomes" id="UP000679284">
    <property type="component" value="Chromosome"/>
</dbReference>
<organism evidence="2 3">
    <name type="scientific">Falsirhodobacter algicola</name>
    <dbReference type="NCBI Taxonomy" id="2692330"/>
    <lineage>
        <taxon>Bacteria</taxon>
        <taxon>Pseudomonadati</taxon>
        <taxon>Pseudomonadota</taxon>
        <taxon>Alphaproteobacteria</taxon>
        <taxon>Rhodobacterales</taxon>
        <taxon>Paracoccaceae</taxon>
        <taxon>Falsirhodobacter</taxon>
    </lineage>
</organism>
<evidence type="ECO:0000256" key="1">
    <source>
        <dbReference type="SAM" id="Phobius"/>
    </source>
</evidence>
<protein>
    <recommendedName>
        <fullName evidence="4">Tetratricopeptide repeat-like domain-containing protein</fullName>
    </recommendedName>
</protein>
<name>A0A8J8SK31_9RHOB</name>
<reference evidence="2" key="1">
    <citation type="submission" date="2020-01" db="EMBL/GenBank/DDBJ databases">
        <authorList>
            <person name="Yang Y."/>
            <person name="Kwon Y.M."/>
        </authorList>
    </citation>
    <scope>NUCLEOTIDE SEQUENCE</scope>
    <source>
        <strain evidence="2">PG104</strain>
    </source>
</reference>
<keyword evidence="1" id="KW-0812">Transmembrane</keyword>
<gene>
    <name evidence="2" type="ORF">GR316_03730</name>
</gene>
<accession>A0A8J8SK31</accession>
<evidence type="ECO:0000313" key="2">
    <source>
        <dbReference type="EMBL" id="QUS35455.1"/>
    </source>
</evidence>
<keyword evidence="1" id="KW-0472">Membrane</keyword>
<evidence type="ECO:0008006" key="4">
    <source>
        <dbReference type="Google" id="ProtNLM"/>
    </source>
</evidence>
<keyword evidence="1" id="KW-1133">Transmembrane helix</keyword>
<dbReference type="AlphaFoldDB" id="A0A8J8SK31"/>
<feature type="transmembrane region" description="Helical" evidence="1">
    <location>
        <begin position="27"/>
        <end position="47"/>
    </location>
</feature>
<keyword evidence="3" id="KW-1185">Reference proteome</keyword>
<proteinExistence type="predicted"/>
<dbReference type="EMBL" id="CP047289">
    <property type="protein sequence ID" value="QUS35455.1"/>
    <property type="molecule type" value="Genomic_DNA"/>
</dbReference>
<evidence type="ECO:0000313" key="3">
    <source>
        <dbReference type="Proteomes" id="UP000679284"/>
    </source>
</evidence>
<sequence length="216" mass="22989">MSNSDNFINEVADELRREKLFNAAKRFGWIAVLAVVAIAGGVAWTEWQDRTDTAEARALGDTLFAALDADDPATRRSALDAVDASGERGALVGLMQASDPEQDKAATLAALDRVIGMDGLSPQFHDLAVLRKVVVAGGDLSVEERRALLRPISGPGQPYRPLALELLAYLDLEGGDRDAAIEGLRALLTDQQAPQDLRQRVAQVITALGGSTTEAG</sequence>
<dbReference type="KEGG" id="fap:GR316_03730"/>